<evidence type="ECO:0000313" key="2">
    <source>
        <dbReference type="EMBL" id="PIA51715.1"/>
    </source>
</evidence>
<evidence type="ECO:0000256" key="1">
    <source>
        <dbReference type="SAM" id="Phobius"/>
    </source>
</evidence>
<sequence>MLSWLLMAKWNFKWKLCFKWRSLMFVRLFSYQGYFACGSMIDPICLPLFALVLAINLFLSDINLVVSASR</sequence>
<protein>
    <submittedName>
        <fullName evidence="2">Uncharacterized protein</fullName>
    </submittedName>
</protein>
<accession>A0A2G5E7J2</accession>
<gene>
    <name evidence="2" type="ORF">AQUCO_01100530v1</name>
</gene>
<proteinExistence type="predicted"/>
<feature type="transmembrane region" description="Helical" evidence="1">
    <location>
        <begin position="47"/>
        <end position="66"/>
    </location>
</feature>
<keyword evidence="3" id="KW-1185">Reference proteome</keyword>
<dbReference type="Proteomes" id="UP000230069">
    <property type="component" value="Unassembled WGS sequence"/>
</dbReference>
<name>A0A2G5E7J2_AQUCA</name>
<keyword evidence="1" id="KW-1133">Transmembrane helix</keyword>
<reference evidence="2 3" key="1">
    <citation type="submission" date="2017-09" db="EMBL/GenBank/DDBJ databases">
        <title>WGS assembly of Aquilegia coerulea Goldsmith.</title>
        <authorList>
            <person name="Hodges S."/>
            <person name="Kramer E."/>
            <person name="Nordborg M."/>
            <person name="Tomkins J."/>
            <person name="Borevitz J."/>
            <person name="Derieg N."/>
            <person name="Yan J."/>
            <person name="Mihaltcheva S."/>
            <person name="Hayes R.D."/>
            <person name="Rokhsar D."/>
        </authorList>
    </citation>
    <scope>NUCLEOTIDE SEQUENCE [LARGE SCALE GENOMIC DNA]</scope>
    <source>
        <strain evidence="3">cv. Goldsmith</strain>
    </source>
</reference>
<organism evidence="2 3">
    <name type="scientific">Aquilegia coerulea</name>
    <name type="common">Rocky mountain columbine</name>
    <dbReference type="NCBI Taxonomy" id="218851"/>
    <lineage>
        <taxon>Eukaryota</taxon>
        <taxon>Viridiplantae</taxon>
        <taxon>Streptophyta</taxon>
        <taxon>Embryophyta</taxon>
        <taxon>Tracheophyta</taxon>
        <taxon>Spermatophyta</taxon>
        <taxon>Magnoliopsida</taxon>
        <taxon>Ranunculales</taxon>
        <taxon>Ranunculaceae</taxon>
        <taxon>Thalictroideae</taxon>
        <taxon>Aquilegia</taxon>
    </lineage>
</organism>
<dbReference type="EMBL" id="KZ305028">
    <property type="protein sequence ID" value="PIA51715.1"/>
    <property type="molecule type" value="Genomic_DNA"/>
</dbReference>
<evidence type="ECO:0000313" key="3">
    <source>
        <dbReference type="Proteomes" id="UP000230069"/>
    </source>
</evidence>
<keyword evidence="1" id="KW-0812">Transmembrane</keyword>
<dbReference type="InParanoid" id="A0A2G5E7J2"/>
<keyword evidence="1" id="KW-0472">Membrane</keyword>
<dbReference type="AlphaFoldDB" id="A0A2G5E7J2"/>